<dbReference type="EMBL" id="JBHLYQ010000029">
    <property type="protein sequence ID" value="MFC0081396.1"/>
    <property type="molecule type" value="Genomic_DNA"/>
</dbReference>
<name>A0ABV6C125_9ACTN</name>
<evidence type="ECO:0000259" key="3">
    <source>
        <dbReference type="PROSITE" id="PS51186"/>
    </source>
</evidence>
<dbReference type="Gene3D" id="3.40.630.30">
    <property type="match status" value="1"/>
</dbReference>
<proteinExistence type="predicted"/>
<evidence type="ECO:0000313" key="4">
    <source>
        <dbReference type="EMBL" id="MFC0081396.1"/>
    </source>
</evidence>
<evidence type="ECO:0000256" key="2">
    <source>
        <dbReference type="ARBA" id="ARBA00023315"/>
    </source>
</evidence>
<reference evidence="4 5" key="1">
    <citation type="submission" date="2024-09" db="EMBL/GenBank/DDBJ databases">
        <authorList>
            <person name="Sun Q."/>
            <person name="Mori K."/>
        </authorList>
    </citation>
    <scope>NUCLEOTIDE SEQUENCE [LARGE SCALE GENOMIC DNA]</scope>
    <source>
        <strain evidence="4 5">JCM 15389</strain>
    </source>
</reference>
<keyword evidence="2 4" id="KW-0012">Acyltransferase</keyword>
<keyword evidence="5" id="KW-1185">Reference proteome</keyword>
<dbReference type="Pfam" id="PF00583">
    <property type="entry name" value="Acetyltransf_1"/>
    <property type="match status" value="1"/>
</dbReference>
<evidence type="ECO:0000256" key="1">
    <source>
        <dbReference type="ARBA" id="ARBA00022679"/>
    </source>
</evidence>
<dbReference type="EC" id="2.3.-.-" evidence="4"/>
<dbReference type="InterPro" id="IPR000182">
    <property type="entry name" value="GNAT_dom"/>
</dbReference>
<dbReference type="Proteomes" id="UP001589788">
    <property type="component" value="Unassembled WGS sequence"/>
</dbReference>
<evidence type="ECO:0000313" key="5">
    <source>
        <dbReference type="Proteomes" id="UP001589788"/>
    </source>
</evidence>
<dbReference type="CDD" id="cd04301">
    <property type="entry name" value="NAT_SF"/>
    <property type="match status" value="1"/>
</dbReference>
<protein>
    <submittedName>
        <fullName evidence="4">GNAT family N-acetyltransferase</fullName>
        <ecNumber evidence="4">2.3.-.-</ecNumber>
    </submittedName>
</protein>
<feature type="domain" description="N-acetyltransferase" evidence="3">
    <location>
        <begin position="13"/>
        <end position="173"/>
    </location>
</feature>
<dbReference type="PROSITE" id="PS51186">
    <property type="entry name" value="GNAT"/>
    <property type="match status" value="1"/>
</dbReference>
<dbReference type="SUPFAM" id="SSF55729">
    <property type="entry name" value="Acyl-CoA N-acyltransferases (Nat)"/>
    <property type="match status" value="1"/>
</dbReference>
<dbReference type="PANTHER" id="PTHR43072:SF23">
    <property type="entry name" value="UPF0039 PROTEIN C11D3.02C"/>
    <property type="match status" value="1"/>
</dbReference>
<dbReference type="PANTHER" id="PTHR43072">
    <property type="entry name" value="N-ACETYLTRANSFERASE"/>
    <property type="match status" value="1"/>
</dbReference>
<comment type="caution">
    <text evidence="4">The sequence shown here is derived from an EMBL/GenBank/DDBJ whole genome shotgun (WGS) entry which is preliminary data.</text>
</comment>
<dbReference type="GO" id="GO:0016746">
    <property type="term" value="F:acyltransferase activity"/>
    <property type="evidence" value="ECO:0007669"/>
    <property type="project" value="UniProtKB-KW"/>
</dbReference>
<dbReference type="InterPro" id="IPR016181">
    <property type="entry name" value="Acyl_CoA_acyltransferase"/>
</dbReference>
<accession>A0ABV6C125</accession>
<dbReference type="RefSeq" id="WP_377788601.1">
    <property type="nucleotide sequence ID" value="NZ_JBHLYQ010000029.1"/>
</dbReference>
<organism evidence="4 5">
    <name type="scientific">Aciditerrimonas ferrireducens</name>
    <dbReference type="NCBI Taxonomy" id="667306"/>
    <lineage>
        <taxon>Bacteria</taxon>
        <taxon>Bacillati</taxon>
        <taxon>Actinomycetota</taxon>
        <taxon>Acidimicrobiia</taxon>
        <taxon>Acidimicrobiales</taxon>
        <taxon>Acidimicrobiaceae</taxon>
        <taxon>Aciditerrimonas</taxon>
    </lineage>
</organism>
<keyword evidence="1 4" id="KW-0808">Transferase</keyword>
<gene>
    <name evidence="4" type="ORF">ACFFRE_04415</name>
</gene>
<sequence>MAVRPPRPALPRATIRPLGRADAEAVRRIYNAEVLGSTATFDLRPRTPEEQERWVQDHLGAYPAVVAEVAGRVVGFASVSPYRRRPAYATTVEDSVYVDAEARGQGLGRQLLEELLVQAARHGFHTVLARIEATNQASIALHQGCGFEPVGLEREVGRKFGRWLDVCVLQRLL</sequence>